<evidence type="ECO:0000259" key="4">
    <source>
        <dbReference type="PROSITE" id="PS50011"/>
    </source>
</evidence>
<dbReference type="Gene3D" id="1.10.510.10">
    <property type="entry name" value="Transferase(Phosphotransferase) domain 1"/>
    <property type="match status" value="1"/>
</dbReference>
<keyword evidence="5" id="KW-0418">Kinase</keyword>
<reference evidence="5 6" key="1">
    <citation type="submission" date="2019-08" db="EMBL/GenBank/DDBJ databases">
        <title>Complete genome sequence of Candidatus Uab amorphum.</title>
        <authorList>
            <person name="Shiratori T."/>
            <person name="Suzuki S."/>
            <person name="Kakizawa Y."/>
            <person name="Ishida K."/>
        </authorList>
    </citation>
    <scope>NUCLEOTIDE SEQUENCE [LARGE SCALE GENOMIC DNA]</scope>
    <source>
        <strain evidence="5 6">SRT547</strain>
    </source>
</reference>
<dbReference type="KEGG" id="uam:UABAM_02529"/>
<evidence type="ECO:0000313" key="6">
    <source>
        <dbReference type="Proteomes" id="UP000326354"/>
    </source>
</evidence>
<dbReference type="PROSITE" id="PS50011">
    <property type="entry name" value="PROTEIN_KINASE_DOM"/>
    <property type="match status" value="1"/>
</dbReference>
<keyword evidence="1 3" id="KW-0547">Nucleotide-binding</keyword>
<dbReference type="PANTHER" id="PTHR44167:SF24">
    <property type="entry name" value="SERINE_THREONINE-PROTEIN KINASE CHK2"/>
    <property type="match status" value="1"/>
</dbReference>
<dbReference type="Gene3D" id="3.30.200.20">
    <property type="entry name" value="Phosphorylase Kinase, domain 1"/>
    <property type="match status" value="1"/>
</dbReference>
<feature type="domain" description="Protein kinase" evidence="4">
    <location>
        <begin position="148"/>
        <end position="454"/>
    </location>
</feature>
<dbReference type="GO" id="GO:0004674">
    <property type="term" value="F:protein serine/threonine kinase activity"/>
    <property type="evidence" value="ECO:0007669"/>
    <property type="project" value="UniProtKB-KW"/>
</dbReference>
<organism evidence="5 6">
    <name type="scientific">Uabimicrobium amorphum</name>
    <dbReference type="NCBI Taxonomy" id="2596890"/>
    <lineage>
        <taxon>Bacteria</taxon>
        <taxon>Pseudomonadati</taxon>
        <taxon>Planctomycetota</taxon>
        <taxon>Candidatus Uabimicrobiia</taxon>
        <taxon>Candidatus Uabimicrobiales</taxon>
        <taxon>Candidatus Uabimicrobiaceae</taxon>
        <taxon>Candidatus Uabimicrobium</taxon>
    </lineage>
</organism>
<dbReference type="InterPro" id="IPR008271">
    <property type="entry name" value="Ser/Thr_kinase_AS"/>
</dbReference>
<sequence>MIKVLMKVLQNAVSKGIIKDISVVEKYIDAFVNEEMTLQEIEDQIYEGKEPSIFYRDDLNDLVVENADNLDRTVTVISGDEDVDPAARTTPLEKDPQSFTIESEKNNAQVQIAANSVENSPSSSSRNIAERALKSVEILQETNFDKRYEVKEEIGRGGMGAVYLVSDKSLMRKVAMKVHELKNGGEEATRFTAISLEQFIKEARLNGLLVGEYVLPIYEVGIIPKENPRFPTGGIYYTMRYLESAKTLRDFLQVKGVNNVDKFKMFRAFFKICTTIKHAHDQGFIHCDLKPDNIMFADISEELFVIDWGLSKLLGRKDNYERYSYMYTKWNELDDNLYERGIPTFTLGGDSAKVGTPKFMSPEQARGDIDNFNEATDIYGLGGILYYMFTLKPPNFTKTINIEDVLRRIASQDRSDRRDYSALPEEVRDICKKCLQFRQEDRFQHVGEILECFRSAGLVQDTRLTKKCIFCGNKVYGKYCTHCGKSIFCRGCNKPLSTNDKKFCSSCGRAFSPWKRIGKWFLPD</sequence>
<keyword evidence="2 3" id="KW-0067">ATP-binding</keyword>
<dbReference type="InterPro" id="IPR017441">
    <property type="entry name" value="Protein_kinase_ATP_BS"/>
</dbReference>
<keyword evidence="5" id="KW-0723">Serine/threonine-protein kinase</keyword>
<gene>
    <name evidence="5" type="ORF">UABAM_02529</name>
</gene>
<dbReference type="PROSITE" id="PS00107">
    <property type="entry name" value="PROTEIN_KINASE_ATP"/>
    <property type="match status" value="1"/>
</dbReference>
<proteinExistence type="predicted"/>
<dbReference type="CDD" id="cd14014">
    <property type="entry name" value="STKc_PknB_like"/>
    <property type="match status" value="1"/>
</dbReference>
<evidence type="ECO:0000313" key="5">
    <source>
        <dbReference type="EMBL" id="BBM84173.1"/>
    </source>
</evidence>
<dbReference type="Pfam" id="PF00069">
    <property type="entry name" value="Pkinase"/>
    <property type="match status" value="1"/>
</dbReference>
<accession>A0A5S9ILN7</accession>
<dbReference type="RefSeq" id="WP_151968343.1">
    <property type="nucleotide sequence ID" value="NZ_AP019860.1"/>
</dbReference>
<keyword evidence="6" id="KW-1185">Reference proteome</keyword>
<dbReference type="PANTHER" id="PTHR44167">
    <property type="entry name" value="OVARIAN-SPECIFIC SERINE/THREONINE-PROTEIN KINASE LOK-RELATED"/>
    <property type="match status" value="1"/>
</dbReference>
<evidence type="ECO:0000256" key="1">
    <source>
        <dbReference type="ARBA" id="ARBA00022741"/>
    </source>
</evidence>
<evidence type="ECO:0000256" key="3">
    <source>
        <dbReference type="PROSITE-ProRule" id="PRU10141"/>
    </source>
</evidence>
<dbReference type="InterPro" id="IPR011009">
    <property type="entry name" value="Kinase-like_dom_sf"/>
</dbReference>
<name>A0A5S9ILN7_UABAM</name>
<keyword evidence="5" id="KW-0808">Transferase</keyword>
<dbReference type="Proteomes" id="UP000326354">
    <property type="component" value="Chromosome"/>
</dbReference>
<feature type="binding site" evidence="3">
    <location>
        <position position="177"/>
    </location>
    <ligand>
        <name>ATP</name>
        <dbReference type="ChEBI" id="CHEBI:30616"/>
    </ligand>
</feature>
<dbReference type="GO" id="GO:0005524">
    <property type="term" value="F:ATP binding"/>
    <property type="evidence" value="ECO:0007669"/>
    <property type="project" value="UniProtKB-UniRule"/>
</dbReference>
<dbReference type="InterPro" id="IPR000719">
    <property type="entry name" value="Prot_kinase_dom"/>
</dbReference>
<dbReference type="AlphaFoldDB" id="A0A5S9ILN7"/>
<dbReference type="SUPFAM" id="SSF56112">
    <property type="entry name" value="Protein kinase-like (PK-like)"/>
    <property type="match status" value="1"/>
</dbReference>
<protein>
    <submittedName>
        <fullName evidence="5">Serine/threonine protein kinase</fullName>
    </submittedName>
</protein>
<dbReference type="OrthoDB" id="6111975at2"/>
<dbReference type="EMBL" id="AP019860">
    <property type="protein sequence ID" value="BBM84173.1"/>
    <property type="molecule type" value="Genomic_DNA"/>
</dbReference>
<evidence type="ECO:0000256" key="2">
    <source>
        <dbReference type="ARBA" id="ARBA00022840"/>
    </source>
</evidence>
<dbReference type="PROSITE" id="PS00108">
    <property type="entry name" value="PROTEIN_KINASE_ST"/>
    <property type="match status" value="1"/>
</dbReference>
<dbReference type="SMART" id="SM00220">
    <property type="entry name" value="S_TKc"/>
    <property type="match status" value="1"/>
</dbReference>